<dbReference type="CDD" id="cd00093">
    <property type="entry name" value="HTH_XRE"/>
    <property type="match status" value="1"/>
</dbReference>
<name>U3P4X9_LEIXC</name>
<dbReference type="KEGG" id="lxy:O159_02750"/>
<dbReference type="PROSITE" id="PS50943">
    <property type="entry name" value="HTH_CROC1"/>
    <property type="match status" value="1"/>
</dbReference>
<dbReference type="Pfam" id="PF01381">
    <property type="entry name" value="HTH_3"/>
    <property type="match status" value="1"/>
</dbReference>
<evidence type="ECO:0000313" key="2">
    <source>
        <dbReference type="EMBL" id="AGW40504.1"/>
    </source>
</evidence>
<dbReference type="InterPro" id="IPR010982">
    <property type="entry name" value="Lambda_DNA-bd_dom_sf"/>
</dbReference>
<dbReference type="SMART" id="SM00530">
    <property type="entry name" value="HTH_XRE"/>
    <property type="match status" value="1"/>
</dbReference>
<dbReference type="Proteomes" id="UP000016743">
    <property type="component" value="Chromosome"/>
</dbReference>
<gene>
    <name evidence="2" type="ORF">O159_02750</name>
</gene>
<dbReference type="GO" id="GO:0003677">
    <property type="term" value="F:DNA binding"/>
    <property type="evidence" value="ECO:0007669"/>
    <property type="project" value="InterPro"/>
</dbReference>
<dbReference type="AlphaFoldDB" id="U3P4X9"/>
<dbReference type="OrthoDB" id="3197212at2"/>
<evidence type="ECO:0000313" key="3">
    <source>
        <dbReference type="Proteomes" id="UP000016743"/>
    </source>
</evidence>
<dbReference type="InterPro" id="IPR001387">
    <property type="entry name" value="Cro/C1-type_HTH"/>
</dbReference>
<dbReference type="HOGENOM" id="CLU_2180561_0_0_11"/>
<accession>U3P4X9</accession>
<feature type="domain" description="HTH cro/C1-type" evidence="1">
    <location>
        <begin position="25"/>
        <end position="79"/>
    </location>
</feature>
<proteinExistence type="predicted"/>
<dbReference type="Gene3D" id="1.10.260.40">
    <property type="entry name" value="lambda repressor-like DNA-binding domains"/>
    <property type="match status" value="1"/>
</dbReference>
<evidence type="ECO:0000259" key="1">
    <source>
        <dbReference type="PROSITE" id="PS50943"/>
    </source>
</evidence>
<dbReference type="STRING" id="1389489.O159_02750"/>
<dbReference type="eggNOG" id="COG1476">
    <property type="taxonomic scope" value="Bacteria"/>
</dbReference>
<organism evidence="2 3">
    <name type="scientific">Leifsonia xyli subsp. cynodontis DSM 46306</name>
    <dbReference type="NCBI Taxonomy" id="1389489"/>
    <lineage>
        <taxon>Bacteria</taxon>
        <taxon>Bacillati</taxon>
        <taxon>Actinomycetota</taxon>
        <taxon>Actinomycetes</taxon>
        <taxon>Micrococcales</taxon>
        <taxon>Microbacteriaceae</taxon>
        <taxon>Leifsonia</taxon>
    </lineage>
</organism>
<sequence>MDHCDSELTSDNDAPYFTFALAAELREARERLGMTVKDLAPEVGIRRHTLQRIFTGERPIEFREMLVLSRRLGVSLDDMERRAVARARREANIQEERQARLLRDSDEYI</sequence>
<dbReference type="SUPFAM" id="SSF47413">
    <property type="entry name" value="lambda repressor-like DNA-binding domains"/>
    <property type="match status" value="1"/>
</dbReference>
<keyword evidence="3" id="KW-1185">Reference proteome</keyword>
<protein>
    <recommendedName>
        <fullName evidence="1">HTH cro/C1-type domain-containing protein</fullName>
    </recommendedName>
</protein>
<reference evidence="2 3" key="1">
    <citation type="journal article" date="2013" name="Genome Announc.">
        <title>Complete Genome Sequence of Leifsonia xyli subsp. cynodontis Strain DSM46306, a Gram-Positive Bacterial Pathogen of Grasses.</title>
        <authorList>
            <person name="Monteiro-Vitorello C.B."/>
            <person name="Zerillo M.M."/>
            <person name="Van Sluys M.A."/>
            <person name="Camargo L.E."/>
            <person name="Kitajima J.P."/>
        </authorList>
    </citation>
    <scope>NUCLEOTIDE SEQUENCE [LARGE SCALE GENOMIC DNA]</scope>
    <source>
        <strain evidence="2 3">DSM 46306</strain>
    </source>
</reference>
<dbReference type="RefSeq" id="WP_021753948.1">
    <property type="nucleotide sequence ID" value="NC_022438.1"/>
</dbReference>
<dbReference type="EMBL" id="CP006734">
    <property type="protein sequence ID" value="AGW40504.1"/>
    <property type="molecule type" value="Genomic_DNA"/>
</dbReference>